<feature type="compositionally biased region" description="Polar residues" evidence="1">
    <location>
        <begin position="562"/>
        <end position="574"/>
    </location>
</feature>
<protein>
    <submittedName>
        <fullName evidence="4">Uncharacterized protein</fullName>
    </submittedName>
</protein>
<dbReference type="OrthoDB" id="3365616at2759"/>
<dbReference type="InterPro" id="IPR055781">
    <property type="entry name" value="DUF7357"/>
</dbReference>
<name>W9Y3Z8_9EURO</name>
<feature type="compositionally biased region" description="Low complexity" evidence="1">
    <location>
        <begin position="1252"/>
        <end position="1267"/>
    </location>
</feature>
<sequence length="1351" mass="146182">MRLRLFIQRHSLPSVQIVYTTGTGPASHTKSPDSTIADLLLDVNDLVPLESADGEWGLEDYVVEVVPAADPTAAYECLHFQTCETVLREDDEVVIRALSSEELRIRRLGGRHQISADGKHLIDGVTFGKQWLRKGSRPGIVIPPRKRRRLLSAEPAADYDDDEVRQLLPPPEGYLTALVAVTGDDEDEDDEEEDEDYVDNPLQVAVRADFDDADAGSDDASEISDGALQEADLSAEVRLLLEDAADIEKSGNSTAAQKLVRKQLKRKRGPDDEGEEQESATFEGFSTPLKAPKHMRISDEIESTTDSDADSMLQTIAVEQAEKRAKNLILEEEDEEDDEDFDEDIEDSSDSDASSNSESSFGSGTDSEMEKLAVEQAKKRALNLIRATEDSSSDDETASDYASETSGLETVDEATSSSGSDSGSDSDADSDSDSNSDSDSASDSDSDSNSDSDDDSDSDSDVSSSSSDSDSESNSVVVKVKQETKKGATSTPGTSTTLQHPTPGSEGPAKPSTVPPGAGTARTHNNNSRAKKRKRLIFLKEQGILPKDADFHALAAYEAAQENKTGAQPSSEEPGQSAAAGQTAEYNVEKQKTVGVKAVNGASKIGSETKTAGNSTSALDAVVAPSAEVSETVQAEPLPDVEPTPKRARLDVASTRRMVFTSLGLRTPKTPEAEQALREKLSKSIRPAKQPSSSSAEAALPLPPNEAQAEHEDAWKEKLIIAAVECEQQGVVLTPPPFPFQQGWTKASSDNPTRSKRRARDQAQYYDDNQGQLQEDQQDGFAPDVSTLGSGDPHQPDDVDSSKLTPNGTADIPIPTDFETLPHLDQASILPGVVVAYKELHVDASTNYQPEISSFRVGRVAKVDEDGNVFLTLAKRSLESASKKKYDEKTGERVYGKFELLSEDADELSDDGFREILFSSMISPKLVEPSSVEVPNSNQSSGLRGGDGSDSNLDDQYAAILETVQNIRDLDASNPTHVSVDDIATPRRKEISDMIKDAGFNSALDEQLLPVSVPSDEPQLSGSTGNLQDQSQEEYPHRFRKDSPRVKLTHSADGTSCELDESANVDARAPRHLESELTQSSPPIIHTQETVEYPHISQIEINSSGPLLTVKSSSHQDAQHISPVHGVELSFTASDQQDWVNEADHDSQGDSNRPQDSFEPLESQVPPSQSQEGGQDESPGRRDSFLGVPGYDGQDSSYHDDDAASEDDSDDLPSIQEITSGHRQSKSLRLRPGNEIRQPTRKSPRQAQKVRSSTPPSSLDLPPSSQPVIKLSQSQQEPRLSQIPAGSQVIDLTGSSSPQKQDDEESRTGIGRRKCSSQANGTKKPAPKATKDENGVGKRRLLTTKKARSYW</sequence>
<feature type="compositionally biased region" description="Low complexity" evidence="1">
    <location>
        <begin position="351"/>
        <end position="366"/>
    </location>
</feature>
<feature type="compositionally biased region" description="Acidic residues" evidence="1">
    <location>
        <begin position="330"/>
        <end position="350"/>
    </location>
</feature>
<feature type="region of interest" description="Disordered" evidence="1">
    <location>
        <begin position="1013"/>
        <end position="1066"/>
    </location>
</feature>
<proteinExistence type="predicted"/>
<feature type="compositionally biased region" description="Polar residues" evidence="1">
    <location>
        <begin position="742"/>
        <end position="752"/>
    </location>
</feature>
<dbReference type="Pfam" id="PF24054">
    <property type="entry name" value="DUF7357"/>
    <property type="match status" value="1"/>
</dbReference>
<feature type="compositionally biased region" description="Basic residues" evidence="1">
    <location>
        <begin position="259"/>
        <end position="268"/>
    </location>
</feature>
<feature type="region of interest" description="Disordered" evidence="1">
    <location>
        <begin position="561"/>
        <end position="586"/>
    </location>
</feature>
<evidence type="ECO:0000313" key="4">
    <source>
        <dbReference type="EMBL" id="EXJ87243.1"/>
    </source>
</evidence>
<feature type="domain" description="Coilin tudor" evidence="2">
    <location>
        <begin position="815"/>
        <end position="928"/>
    </location>
</feature>
<feature type="compositionally biased region" description="Polar residues" evidence="1">
    <location>
        <begin position="1018"/>
        <end position="1030"/>
    </location>
</feature>
<feature type="region of interest" description="Disordered" evidence="1">
    <location>
        <begin position="627"/>
        <end position="713"/>
    </location>
</feature>
<evidence type="ECO:0000259" key="2">
    <source>
        <dbReference type="Pfam" id="PF23086"/>
    </source>
</evidence>
<feature type="domain" description="DUF7357" evidence="3">
    <location>
        <begin position="1"/>
        <end position="145"/>
    </location>
</feature>
<feature type="compositionally biased region" description="Acidic residues" evidence="1">
    <location>
        <begin position="424"/>
        <end position="460"/>
    </location>
</feature>
<feature type="region of interest" description="Disordered" evidence="1">
    <location>
        <begin position="928"/>
        <end position="955"/>
    </location>
</feature>
<feature type="compositionally biased region" description="Low complexity" evidence="1">
    <location>
        <begin position="461"/>
        <end position="475"/>
    </location>
</feature>
<feature type="region of interest" description="Disordered" evidence="1">
    <location>
        <begin position="1134"/>
        <end position="1351"/>
    </location>
</feature>
<keyword evidence="5" id="KW-1185">Reference proteome</keyword>
<feature type="compositionally biased region" description="Basic residues" evidence="1">
    <location>
        <begin position="1337"/>
        <end position="1351"/>
    </location>
</feature>
<reference evidence="4" key="1">
    <citation type="submission" date="2013-03" db="EMBL/GenBank/DDBJ databases">
        <title>The Genome Sequence of Capronia epimyces CBS 606.96.</title>
        <authorList>
            <consortium name="The Broad Institute Genomics Platform"/>
            <person name="Cuomo C."/>
            <person name="de Hoog S."/>
            <person name="Gorbushina A."/>
            <person name="Walker B."/>
            <person name="Young S.K."/>
            <person name="Zeng Q."/>
            <person name="Gargeya S."/>
            <person name="Fitzgerald M."/>
            <person name="Haas B."/>
            <person name="Abouelleil A."/>
            <person name="Allen A.W."/>
            <person name="Alvarado L."/>
            <person name="Arachchi H.M."/>
            <person name="Berlin A.M."/>
            <person name="Chapman S.B."/>
            <person name="Gainer-Dewar J."/>
            <person name="Goldberg J."/>
            <person name="Griggs A."/>
            <person name="Gujja S."/>
            <person name="Hansen M."/>
            <person name="Howarth C."/>
            <person name="Imamovic A."/>
            <person name="Ireland A."/>
            <person name="Larimer J."/>
            <person name="McCowan C."/>
            <person name="Murphy C."/>
            <person name="Pearson M."/>
            <person name="Poon T.W."/>
            <person name="Priest M."/>
            <person name="Roberts A."/>
            <person name="Saif S."/>
            <person name="Shea T."/>
            <person name="Sisk P."/>
            <person name="Sykes S."/>
            <person name="Wortman J."/>
            <person name="Nusbaum C."/>
            <person name="Birren B."/>
        </authorList>
    </citation>
    <scope>NUCLEOTIDE SEQUENCE [LARGE SCALE GENOMIC DNA]</scope>
    <source>
        <strain evidence="4">CBS 606.96</strain>
    </source>
</reference>
<dbReference type="Proteomes" id="UP000019478">
    <property type="component" value="Unassembled WGS sequence"/>
</dbReference>
<feature type="compositionally biased region" description="Acidic residues" evidence="1">
    <location>
        <begin position="300"/>
        <end position="309"/>
    </location>
</feature>
<gene>
    <name evidence="4" type="ORF">A1O3_04202</name>
</gene>
<evidence type="ECO:0000259" key="3">
    <source>
        <dbReference type="Pfam" id="PF24054"/>
    </source>
</evidence>
<evidence type="ECO:0000313" key="5">
    <source>
        <dbReference type="Proteomes" id="UP000019478"/>
    </source>
</evidence>
<feature type="compositionally biased region" description="Basic and acidic residues" evidence="1">
    <location>
        <begin position="368"/>
        <end position="378"/>
    </location>
</feature>
<dbReference type="InterPro" id="IPR056398">
    <property type="entry name" value="Tudor_Coilin"/>
</dbReference>
<dbReference type="STRING" id="1182542.W9Y3Z8"/>
<comment type="caution">
    <text evidence="4">The sequence shown here is derived from an EMBL/GenBank/DDBJ whole genome shotgun (WGS) entry which is preliminary data.</text>
</comment>
<evidence type="ECO:0000256" key="1">
    <source>
        <dbReference type="SAM" id="MobiDB-lite"/>
    </source>
</evidence>
<feature type="compositionally biased region" description="Basic and acidic residues" evidence="1">
    <location>
        <begin position="1034"/>
        <end position="1045"/>
    </location>
</feature>
<organism evidence="4 5">
    <name type="scientific">Capronia epimyces CBS 606.96</name>
    <dbReference type="NCBI Taxonomy" id="1182542"/>
    <lineage>
        <taxon>Eukaryota</taxon>
        <taxon>Fungi</taxon>
        <taxon>Dikarya</taxon>
        <taxon>Ascomycota</taxon>
        <taxon>Pezizomycotina</taxon>
        <taxon>Eurotiomycetes</taxon>
        <taxon>Chaetothyriomycetidae</taxon>
        <taxon>Chaetothyriales</taxon>
        <taxon>Herpotrichiellaceae</taxon>
        <taxon>Capronia</taxon>
    </lineage>
</organism>
<dbReference type="Pfam" id="PF23086">
    <property type="entry name" value="Tudor_Coilin"/>
    <property type="match status" value="1"/>
</dbReference>
<feature type="compositionally biased region" description="Polar residues" evidence="1">
    <location>
        <begin position="487"/>
        <end position="502"/>
    </location>
</feature>
<dbReference type="EMBL" id="AMGY01000003">
    <property type="protein sequence ID" value="EXJ87243.1"/>
    <property type="molecule type" value="Genomic_DNA"/>
</dbReference>
<feature type="compositionally biased region" description="Basic and acidic residues" evidence="1">
    <location>
        <begin position="669"/>
        <end position="682"/>
    </location>
</feature>
<feature type="region of interest" description="Disordered" evidence="1">
    <location>
        <begin position="733"/>
        <end position="813"/>
    </location>
</feature>
<dbReference type="GeneID" id="19168322"/>
<accession>W9Y3Z8</accession>
<dbReference type="eggNOG" id="ENOG502SF1H">
    <property type="taxonomic scope" value="Eukaryota"/>
</dbReference>
<feature type="compositionally biased region" description="Low complexity" evidence="1">
    <location>
        <begin position="691"/>
        <end position="700"/>
    </location>
</feature>
<feature type="region of interest" description="Disordered" evidence="1">
    <location>
        <begin position="248"/>
        <end position="534"/>
    </location>
</feature>
<dbReference type="RefSeq" id="XP_007732522.1">
    <property type="nucleotide sequence ID" value="XM_007734332.1"/>
</dbReference>
<dbReference type="HOGENOM" id="CLU_251167_0_0_1"/>